<comment type="caution">
    <text evidence="2">The sequence shown here is derived from an EMBL/GenBank/DDBJ whole genome shotgun (WGS) entry which is preliminary data.</text>
</comment>
<dbReference type="RefSeq" id="WP_188481315.1">
    <property type="nucleotide sequence ID" value="NZ_BMFC01000002.1"/>
</dbReference>
<proteinExistence type="predicted"/>
<dbReference type="Pfam" id="PF02620">
    <property type="entry name" value="YceD"/>
    <property type="match status" value="1"/>
</dbReference>
<dbReference type="EMBL" id="BMFC01000002">
    <property type="protein sequence ID" value="GGB98842.1"/>
    <property type="molecule type" value="Genomic_DNA"/>
</dbReference>
<name>A0ABQ1KJX0_9RHOB</name>
<reference evidence="3" key="1">
    <citation type="journal article" date="2019" name="Int. J. Syst. Evol. Microbiol.">
        <title>The Global Catalogue of Microorganisms (GCM) 10K type strain sequencing project: providing services to taxonomists for standard genome sequencing and annotation.</title>
        <authorList>
            <consortium name="The Broad Institute Genomics Platform"/>
            <consortium name="The Broad Institute Genome Sequencing Center for Infectious Disease"/>
            <person name="Wu L."/>
            <person name="Ma J."/>
        </authorList>
    </citation>
    <scope>NUCLEOTIDE SEQUENCE [LARGE SCALE GENOMIC DNA]</scope>
    <source>
        <strain evidence="3">CGMCC 1.12478</strain>
    </source>
</reference>
<evidence type="ECO:0000313" key="3">
    <source>
        <dbReference type="Proteomes" id="UP000645462"/>
    </source>
</evidence>
<evidence type="ECO:0008006" key="4">
    <source>
        <dbReference type="Google" id="ProtNLM"/>
    </source>
</evidence>
<feature type="region of interest" description="Disordered" evidence="1">
    <location>
        <begin position="1"/>
        <end position="20"/>
    </location>
</feature>
<keyword evidence="3" id="KW-1185">Reference proteome</keyword>
<sequence length="185" mass="19759">MPQQLPKPGEFRVSDLASRRPTTFDLQPDAEARAAIAVQLGVPAVKKLRFSGEIAPSGARSWTLTGALGATVVQPCVVTLEPVTTRIDETVERRFVPEETLAEVEPGSEMEIPEDTSAEPLGSVISAHDAMVESLLLALPLYPRADDAKLGDAVFAEDGVKPLKDEDTKPFAGLAALRDKLGDKS</sequence>
<protein>
    <recommendedName>
        <fullName evidence="4">DUF177 domain-containing protein</fullName>
    </recommendedName>
</protein>
<organism evidence="2 3">
    <name type="scientific">Marivita lacus</name>
    <dbReference type="NCBI Taxonomy" id="1323742"/>
    <lineage>
        <taxon>Bacteria</taxon>
        <taxon>Pseudomonadati</taxon>
        <taxon>Pseudomonadota</taxon>
        <taxon>Alphaproteobacteria</taxon>
        <taxon>Rhodobacterales</taxon>
        <taxon>Roseobacteraceae</taxon>
        <taxon>Marivita</taxon>
    </lineage>
</organism>
<gene>
    <name evidence="2" type="ORF">GCM10011363_14360</name>
</gene>
<evidence type="ECO:0000256" key="1">
    <source>
        <dbReference type="SAM" id="MobiDB-lite"/>
    </source>
</evidence>
<dbReference type="Proteomes" id="UP000645462">
    <property type="component" value="Unassembled WGS sequence"/>
</dbReference>
<dbReference type="InterPro" id="IPR003772">
    <property type="entry name" value="YceD"/>
</dbReference>
<accession>A0ABQ1KJX0</accession>
<evidence type="ECO:0000313" key="2">
    <source>
        <dbReference type="EMBL" id="GGB98842.1"/>
    </source>
</evidence>